<protein>
    <submittedName>
        <fullName evidence="2">Uncharacterized protein</fullName>
    </submittedName>
</protein>
<gene>
    <name evidence="2" type="ordered locus">RLO149_c034800</name>
</gene>
<evidence type="ECO:0000313" key="3">
    <source>
        <dbReference type="Proteomes" id="UP000001353"/>
    </source>
</evidence>
<organism evidence="2 3">
    <name type="scientific">Roseobacter litoralis (strain ATCC 49566 / DSM 6996 / JCM 21268 / NBRC 15278 / OCh 149)</name>
    <dbReference type="NCBI Taxonomy" id="391595"/>
    <lineage>
        <taxon>Bacteria</taxon>
        <taxon>Pseudomonadati</taxon>
        <taxon>Pseudomonadota</taxon>
        <taxon>Alphaproteobacteria</taxon>
        <taxon>Rhodobacterales</taxon>
        <taxon>Roseobacteraceae</taxon>
        <taxon>Roseobacter</taxon>
    </lineage>
</organism>
<name>F7ZA74_ROSLO</name>
<dbReference type="HOGENOM" id="CLU_2357951_0_0_5"/>
<dbReference type="eggNOG" id="ENOG5031AE6">
    <property type="taxonomic scope" value="Bacteria"/>
</dbReference>
<keyword evidence="3" id="KW-1185">Reference proteome</keyword>
<proteinExistence type="predicted"/>
<feature type="compositionally biased region" description="Polar residues" evidence="1">
    <location>
        <begin position="1"/>
        <end position="21"/>
    </location>
</feature>
<dbReference type="AlphaFoldDB" id="F7ZA74"/>
<dbReference type="STRING" id="391595.RLO149_c034800"/>
<dbReference type="RefSeq" id="WP_013963313.1">
    <property type="nucleotide sequence ID" value="NC_015730.1"/>
</dbReference>
<sequence length="96" mass="9433">MSNSITVTVQMDGGTSASQSFAMDDGTGAPPPPMDMGEDANVAARGDAPPPVADEHAASASASGDDAPPPGFEDAPDENAAQEPGDEGDSPPPPDV</sequence>
<dbReference type="EMBL" id="CP002623">
    <property type="protein sequence ID" value="AEI95421.1"/>
    <property type="molecule type" value="Genomic_DNA"/>
</dbReference>
<feature type="region of interest" description="Disordered" evidence="1">
    <location>
        <begin position="1"/>
        <end position="96"/>
    </location>
</feature>
<evidence type="ECO:0000256" key="1">
    <source>
        <dbReference type="SAM" id="MobiDB-lite"/>
    </source>
</evidence>
<dbReference type="Proteomes" id="UP000001353">
    <property type="component" value="Chromosome"/>
</dbReference>
<dbReference type="KEGG" id="rli:RLO149_c034800"/>
<evidence type="ECO:0000313" key="2">
    <source>
        <dbReference type="EMBL" id="AEI95421.1"/>
    </source>
</evidence>
<accession>F7ZA74</accession>
<reference evidence="2 3" key="1">
    <citation type="journal article" date="2011" name="BMC Genomics">
        <title>Comparative genome analysis and genome-guided physiological analysis of Roseobacter litoralis.</title>
        <authorList>
            <person name="Kalhoefer D."/>
            <person name="Thole S."/>
            <person name="Voget S."/>
            <person name="Lehmann R."/>
            <person name="Liesegang H."/>
            <person name="Wollher A."/>
            <person name="Daniel R."/>
            <person name="Simon M."/>
            <person name="Brinkhoff T."/>
        </authorList>
    </citation>
    <scope>NUCLEOTIDE SEQUENCE [LARGE SCALE GENOMIC DNA]</scope>
    <source>
        <strain evidence="3">ATCC 49566 / DSM 6996 / JCM 21268 / NBRC 15278 / OCh 149</strain>
    </source>
</reference>